<organism evidence="3 4">
    <name type="scientific">Candidatus Zambryskibacteria bacterium CG10_big_fil_rev_8_21_14_0_10_42_12</name>
    <dbReference type="NCBI Taxonomy" id="1975115"/>
    <lineage>
        <taxon>Bacteria</taxon>
        <taxon>Candidatus Zambryskiibacteriota</taxon>
    </lineage>
</organism>
<gene>
    <name evidence="3" type="ORF">COV34_02910</name>
</gene>
<evidence type="ECO:0000313" key="3">
    <source>
        <dbReference type="EMBL" id="PIR38013.1"/>
    </source>
</evidence>
<evidence type="ECO:0008006" key="5">
    <source>
        <dbReference type="Google" id="ProtNLM"/>
    </source>
</evidence>
<feature type="transmembrane region" description="Helical" evidence="1">
    <location>
        <begin position="28"/>
        <end position="61"/>
    </location>
</feature>
<keyword evidence="1" id="KW-0812">Transmembrane</keyword>
<accession>A0A2H0QUR3</accession>
<feature type="transmembrane region" description="Helical" evidence="1">
    <location>
        <begin position="73"/>
        <end position="92"/>
    </location>
</feature>
<proteinExistence type="predicted"/>
<keyword evidence="2" id="KW-0732">Signal</keyword>
<feature type="chain" id="PRO_5013688577" description="Cytochrome C biogenesis protein transmembrane domain-containing protein" evidence="2">
    <location>
        <begin position="20"/>
        <end position="167"/>
    </location>
</feature>
<evidence type="ECO:0000256" key="2">
    <source>
        <dbReference type="SAM" id="SignalP"/>
    </source>
</evidence>
<name>A0A2H0QUR3_9BACT</name>
<sequence>MKKILLLTPLAVVPNVASAHCPLCTAGAGALAVLAASLGVSSVIVGILIGAFALALGLWISRTIQTQYVPYQISILTTVIFLGTVVPIMPLIQHYAPLYIPFIGEYGTTYTINLYLLGVLIGAIIMLISPYLSRFITKTRGKQIPYQGISLTLSLLILVSILIQVLS</sequence>
<evidence type="ECO:0000313" key="4">
    <source>
        <dbReference type="Proteomes" id="UP000231333"/>
    </source>
</evidence>
<feature type="signal peptide" evidence="2">
    <location>
        <begin position="1"/>
        <end position="19"/>
    </location>
</feature>
<comment type="caution">
    <text evidence="3">The sequence shown here is derived from an EMBL/GenBank/DDBJ whole genome shotgun (WGS) entry which is preliminary data.</text>
</comment>
<dbReference type="AlphaFoldDB" id="A0A2H0QUR3"/>
<feature type="transmembrane region" description="Helical" evidence="1">
    <location>
        <begin position="144"/>
        <end position="166"/>
    </location>
</feature>
<dbReference type="Proteomes" id="UP000231333">
    <property type="component" value="Unassembled WGS sequence"/>
</dbReference>
<keyword evidence="1" id="KW-1133">Transmembrane helix</keyword>
<reference evidence="3 4" key="1">
    <citation type="submission" date="2017-09" db="EMBL/GenBank/DDBJ databases">
        <title>Depth-based differentiation of microbial function through sediment-hosted aquifers and enrichment of novel symbionts in the deep terrestrial subsurface.</title>
        <authorList>
            <person name="Probst A.J."/>
            <person name="Ladd B."/>
            <person name="Jarett J.K."/>
            <person name="Geller-Mcgrath D.E."/>
            <person name="Sieber C.M."/>
            <person name="Emerson J.B."/>
            <person name="Anantharaman K."/>
            <person name="Thomas B.C."/>
            <person name="Malmstrom R."/>
            <person name="Stieglmeier M."/>
            <person name="Klingl A."/>
            <person name="Woyke T."/>
            <person name="Ryan C.M."/>
            <person name="Banfield J.F."/>
        </authorList>
    </citation>
    <scope>NUCLEOTIDE SEQUENCE [LARGE SCALE GENOMIC DNA]</scope>
    <source>
        <strain evidence="3">CG10_big_fil_rev_8_21_14_0_10_42_12</strain>
    </source>
</reference>
<protein>
    <recommendedName>
        <fullName evidence="5">Cytochrome C biogenesis protein transmembrane domain-containing protein</fullName>
    </recommendedName>
</protein>
<keyword evidence="1" id="KW-0472">Membrane</keyword>
<dbReference type="EMBL" id="PCXL01000013">
    <property type="protein sequence ID" value="PIR38013.1"/>
    <property type="molecule type" value="Genomic_DNA"/>
</dbReference>
<evidence type="ECO:0000256" key="1">
    <source>
        <dbReference type="SAM" id="Phobius"/>
    </source>
</evidence>
<feature type="transmembrane region" description="Helical" evidence="1">
    <location>
        <begin position="112"/>
        <end position="132"/>
    </location>
</feature>